<dbReference type="RefSeq" id="WP_091911438.1">
    <property type="nucleotide sequence ID" value="NZ_FNLO01000011.1"/>
</dbReference>
<evidence type="ECO:0000313" key="4">
    <source>
        <dbReference type="EMBL" id="SDV50405.1"/>
    </source>
</evidence>
<reference evidence="5" key="1">
    <citation type="submission" date="2016-09" db="EMBL/GenBank/DDBJ databases">
        <authorList>
            <person name="Varghese N."/>
            <person name="Submissions S."/>
        </authorList>
    </citation>
    <scope>NUCLEOTIDE SEQUENCE [LARGE SCALE GENOMIC DNA]</scope>
    <source>
        <strain evidence="5">JS23</strain>
    </source>
</reference>
<dbReference type="PANTHER" id="PTHR43673">
    <property type="entry name" value="NAD(P)H NITROREDUCTASE YDGI-RELATED"/>
    <property type="match status" value="1"/>
</dbReference>
<dbReference type="Proteomes" id="UP000243719">
    <property type="component" value="Unassembled WGS sequence"/>
</dbReference>
<sequence>MHNPALTETAIHDLLSGRWSARALADKPVTPEQIHALLEAARWAPSAYNVQPWRFVVWDKQSDAASYERAFSALVPFNQGWVKPASLLVGVFANKLNGKGEPNRTAAYDAGAAAFALTLQAHALGLVAHQMTGYDQQKLRSEFAIPDDVEALALIAIAPYGDPTKLDDALRERETGPRSRLPLSQIAFAGEWGKGFGE</sequence>
<comment type="similarity">
    <text evidence="1">Belongs to the nitroreductase family.</text>
</comment>
<dbReference type="PANTHER" id="PTHR43673:SF10">
    <property type="entry name" value="NADH DEHYDROGENASE_NAD(P)H NITROREDUCTASE XCC3605-RELATED"/>
    <property type="match status" value="1"/>
</dbReference>
<evidence type="ECO:0000256" key="2">
    <source>
        <dbReference type="ARBA" id="ARBA00023002"/>
    </source>
</evidence>
<dbReference type="GO" id="GO:0016491">
    <property type="term" value="F:oxidoreductase activity"/>
    <property type="evidence" value="ECO:0007669"/>
    <property type="project" value="UniProtKB-KW"/>
</dbReference>
<dbReference type="SUPFAM" id="SSF55469">
    <property type="entry name" value="FMN-dependent nitroreductase-like"/>
    <property type="match status" value="1"/>
</dbReference>
<dbReference type="STRING" id="1770053.SAMN05216551_111168"/>
<organism evidence="4 5">
    <name type="scientific">Chitinasiproducens palmae</name>
    <dbReference type="NCBI Taxonomy" id="1770053"/>
    <lineage>
        <taxon>Bacteria</taxon>
        <taxon>Pseudomonadati</taxon>
        <taxon>Pseudomonadota</taxon>
        <taxon>Betaproteobacteria</taxon>
        <taxon>Burkholderiales</taxon>
        <taxon>Burkholderiaceae</taxon>
        <taxon>Chitinasiproducens</taxon>
    </lineage>
</organism>
<dbReference type="OrthoDB" id="9802510at2"/>
<dbReference type="AlphaFoldDB" id="A0A1H2PTH1"/>
<dbReference type="EMBL" id="FNLO01000011">
    <property type="protein sequence ID" value="SDV50405.1"/>
    <property type="molecule type" value="Genomic_DNA"/>
</dbReference>
<accession>A0A1H2PTH1</accession>
<dbReference type="InterPro" id="IPR000415">
    <property type="entry name" value="Nitroreductase-like"/>
</dbReference>
<dbReference type="Gene3D" id="3.40.109.10">
    <property type="entry name" value="NADH Oxidase"/>
    <property type="match status" value="1"/>
</dbReference>
<evidence type="ECO:0000313" key="5">
    <source>
        <dbReference type="Proteomes" id="UP000243719"/>
    </source>
</evidence>
<evidence type="ECO:0000256" key="1">
    <source>
        <dbReference type="ARBA" id="ARBA00007118"/>
    </source>
</evidence>
<evidence type="ECO:0000259" key="3">
    <source>
        <dbReference type="Pfam" id="PF00881"/>
    </source>
</evidence>
<keyword evidence="2" id="KW-0560">Oxidoreductase</keyword>
<name>A0A1H2PTH1_9BURK</name>
<feature type="domain" description="Nitroreductase" evidence="3">
    <location>
        <begin position="16"/>
        <end position="75"/>
    </location>
</feature>
<protein>
    <submittedName>
        <fullName evidence="4">Nitroreductase</fullName>
    </submittedName>
</protein>
<feature type="domain" description="Nitroreductase" evidence="3">
    <location>
        <begin position="98"/>
        <end position="156"/>
    </location>
</feature>
<keyword evidence="5" id="KW-1185">Reference proteome</keyword>
<gene>
    <name evidence="4" type="ORF">SAMN05216551_111168</name>
</gene>
<proteinExistence type="inferred from homology"/>
<dbReference type="InterPro" id="IPR029479">
    <property type="entry name" value="Nitroreductase"/>
</dbReference>
<dbReference type="Pfam" id="PF00881">
    <property type="entry name" value="Nitroreductase"/>
    <property type="match status" value="2"/>
</dbReference>
<dbReference type="CDD" id="cd02138">
    <property type="entry name" value="TdsD-like"/>
    <property type="match status" value="1"/>
</dbReference>